<reference evidence="1 2" key="1">
    <citation type="journal article" date="2022" name="bioRxiv">
        <title>The genome of the oomycete Peronosclerospora sorghi, a cosmopolitan pathogen of maize and sorghum, is inflated with dispersed pseudogenes.</title>
        <authorList>
            <person name="Fletcher K."/>
            <person name="Martin F."/>
            <person name="Isakeit T."/>
            <person name="Cavanaugh K."/>
            <person name="Magill C."/>
            <person name="Michelmore R."/>
        </authorList>
    </citation>
    <scope>NUCLEOTIDE SEQUENCE [LARGE SCALE GENOMIC DNA]</scope>
    <source>
        <strain evidence="1">P6</strain>
    </source>
</reference>
<evidence type="ECO:0000313" key="2">
    <source>
        <dbReference type="Proteomes" id="UP001163321"/>
    </source>
</evidence>
<sequence>MDAQVVISMLILTFVIGSVIYDVELNPQGRKLHSRRYRWRRLQNWFPMGVAYAAFYMARYNVAAGNVSWMRKQLGFSSSYMGWVLSAGSWSYAISSPITGQITDRIGGRNGMLVACVGAAVFNLSLGALFLSDGSHVTTQILFVVLYASNVLMQGFGTSAAVKINAAWYVGRERGVFAGVFNVMLTSGYYLSLGTGISIIESLGWAYVFIIPGGALLLMAIVIAYAVKGSPADTNHVSVDQLPTSSAQIESSTVSCIVLGSEKEPLAPTDQMKQLLQNFTFLGYLAALFFLCWVRDGFLNWFLSFFDDVRPVILSSSDTAIIGGAWTIGGFVGGILCGWISDTVFRSDRVKPIFIFSLLQAAVLALIYFVSATSSVMTLGALTFLSSVFILGNYTLLSYTVPTDLPQEIAAGATGIMHAVGYFSTGLSSAVMGNVIDSAGYIVWAKSLVVAAILSGIFVKLGSYFSKRGHGSEPQDLLTAKEEATNASEDTSRASSNADEEFIILESPYHTNTGHKSLHS</sequence>
<proteinExistence type="predicted"/>
<gene>
    <name evidence="1" type="ORF">PsorP6_007811</name>
</gene>
<comment type="caution">
    <text evidence="1">The sequence shown here is derived from an EMBL/GenBank/DDBJ whole genome shotgun (WGS) entry which is preliminary data.</text>
</comment>
<keyword evidence="2" id="KW-1185">Reference proteome</keyword>
<accession>A0ACC0W9Z8</accession>
<dbReference type="EMBL" id="CM047582">
    <property type="protein sequence ID" value="KAI9915377.1"/>
    <property type="molecule type" value="Genomic_DNA"/>
</dbReference>
<protein>
    <submittedName>
        <fullName evidence="1">Uncharacterized protein</fullName>
    </submittedName>
</protein>
<name>A0ACC0W9Z8_9STRA</name>
<organism evidence="1 2">
    <name type="scientific">Peronosclerospora sorghi</name>
    <dbReference type="NCBI Taxonomy" id="230839"/>
    <lineage>
        <taxon>Eukaryota</taxon>
        <taxon>Sar</taxon>
        <taxon>Stramenopiles</taxon>
        <taxon>Oomycota</taxon>
        <taxon>Peronosporomycetes</taxon>
        <taxon>Peronosporales</taxon>
        <taxon>Peronosporaceae</taxon>
        <taxon>Peronosclerospora</taxon>
    </lineage>
</organism>
<evidence type="ECO:0000313" key="1">
    <source>
        <dbReference type="EMBL" id="KAI9915377.1"/>
    </source>
</evidence>
<dbReference type="Proteomes" id="UP001163321">
    <property type="component" value="Chromosome 3"/>
</dbReference>